<dbReference type="Gene3D" id="3.30.60.190">
    <property type="match status" value="1"/>
</dbReference>
<proteinExistence type="inferred from homology"/>
<dbReference type="GO" id="GO:0000463">
    <property type="term" value="P:maturation of LSU-rRNA from tricistronic rRNA transcript (SSU-rRNA, 5.8S rRNA, LSU-rRNA)"/>
    <property type="evidence" value="ECO:0000318"/>
    <property type="project" value="GO_Central"/>
</dbReference>
<keyword evidence="6" id="KW-0862">Zinc</keyword>
<dbReference type="GO" id="GO:0051117">
    <property type="term" value="F:ATPase binding"/>
    <property type="evidence" value="ECO:0007669"/>
    <property type="project" value="Ensembl"/>
</dbReference>
<feature type="domain" description="HIT-type" evidence="15">
    <location>
        <begin position="212"/>
        <end position="246"/>
    </location>
</feature>
<evidence type="ECO:0000256" key="8">
    <source>
        <dbReference type="ARBA" id="ARBA00049598"/>
    </source>
</evidence>
<dbReference type="GO" id="GO:0051259">
    <property type="term" value="P:protein complex oligomerization"/>
    <property type="evidence" value="ECO:0007669"/>
    <property type="project" value="Ensembl"/>
</dbReference>
<sequence>MNLAGTRTGSTVPRRQKQCAEPLHLSLSPLFFVVKSPQPKHRGSVVLQEGWKGEEVRRLGRAPGSAGREGERSAARGRRRPGNATAGPAPRGPRRAARGGGAAQPWRGRAAARARSARPAGGRWPCRGAGAGGVRDGGPQGAPRVAARGPGNASAGIRGKRGRRRERLRPALLGVGRAAACHVRQLVSPLVPRHGPAWQPLPQEPLSASFRCETCGEEEAKYRCPRCMKYSCSLLCVKKHKLALSCSGVRDKTAFVSVTEFTDLNLLSDYRFLEDVGRAADAAARDLSVHRPINYLRNRARRHNINLKTLPIGFTKRKENSTIFNKKEQKFYWHLKLVFPHCHAEYILKRVPEDKTLTDILKPYIDPVESDPVVCQRLKTYTMSPRSDVQILMKIENRKQNSTRYSELDASRSLLENLKNKVIIEYPTLFVVLKKLKNDMVVLGQGKHIFISCYAILRYFSWINSNQGYTHY</sequence>
<dbReference type="Pfam" id="PF25790">
    <property type="entry name" value="BCD1"/>
    <property type="match status" value="1"/>
</dbReference>
<evidence type="ECO:0000313" key="16">
    <source>
        <dbReference type="Ensembl" id="ENSGALP00010034334.1"/>
    </source>
</evidence>
<dbReference type="GO" id="GO:0001094">
    <property type="term" value="F:TFIID-class transcription factor complex binding"/>
    <property type="evidence" value="ECO:0007669"/>
    <property type="project" value="Ensembl"/>
</dbReference>
<dbReference type="Proteomes" id="UP000000539">
    <property type="component" value="Chromosome 8"/>
</dbReference>
<dbReference type="GO" id="GO:0070761">
    <property type="term" value="C:pre-snoRNP complex"/>
    <property type="evidence" value="ECO:0000318"/>
    <property type="project" value="GO_Central"/>
</dbReference>
<keyword evidence="1" id="KW-1017">Isopeptide bond</keyword>
<evidence type="ECO:0000313" key="17">
    <source>
        <dbReference type="Proteomes" id="UP000000539"/>
    </source>
</evidence>
<dbReference type="FunCoup" id="A0A8V0ZS18">
    <property type="interactions" value="1"/>
</dbReference>
<dbReference type="InterPro" id="IPR007529">
    <property type="entry name" value="Znf_HIT"/>
</dbReference>
<dbReference type="InterPro" id="IPR051639">
    <property type="entry name" value="BCD1"/>
</dbReference>
<dbReference type="GeneTree" id="ENSGT00390000017201"/>
<evidence type="ECO:0000256" key="13">
    <source>
        <dbReference type="PROSITE-ProRule" id="PRU00453"/>
    </source>
</evidence>
<dbReference type="GO" id="GO:0000492">
    <property type="term" value="P:box C/D snoRNP assembly"/>
    <property type="evidence" value="ECO:0000318"/>
    <property type="project" value="GO_Central"/>
</dbReference>
<accession>A0A8V0ZS18</accession>
<dbReference type="AlphaFoldDB" id="A0A8V0ZS18"/>
<feature type="region of interest" description="Disordered" evidence="14">
    <location>
        <begin position="57"/>
        <end position="164"/>
    </location>
</feature>
<keyword evidence="7" id="KW-0832">Ubl conjugation</keyword>
<dbReference type="CDD" id="cd23023">
    <property type="entry name" value="zf-HIT_BCD1"/>
    <property type="match status" value="1"/>
</dbReference>
<evidence type="ECO:0000256" key="3">
    <source>
        <dbReference type="ARBA" id="ARBA00022553"/>
    </source>
</evidence>
<evidence type="ECO:0000256" key="11">
    <source>
        <dbReference type="ARBA" id="ARBA00068630"/>
    </source>
</evidence>
<gene>
    <name evidence="16" type="primary">ZNHIT6</name>
</gene>
<dbReference type="GO" id="GO:0005634">
    <property type="term" value="C:nucleus"/>
    <property type="evidence" value="ECO:0000318"/>
    <property type="project" value="GO_Central"/>
</dbReference>
<dbReference type="InterPro" id="IPR057721">
    <property type="entry name" value="BCD1_alpha/beta"/>
</dbReference>
<dbReference type="Pfam" id="PF04438">
    <property type="entry name" value="zf-HIT"/>
    <property type="match status" value="1"/>
</dbReference>
<evidence type="ECO:0000259" key="15">
    <source>
        <dbReference type="PROSITE" id="PS51083"/>
    </source>
</evidence>
<comment type="similarity">
    <text evidence="9">Belongs to the BCD1 family.</text>
</comment>
<dbReference type="FunFam" id="3.30.60.190:FF:000001">
    <property type="entry name" value="box C/D snoRNA protein 1"/>
    <property type="match status" value="1"/>
</dbReference>
<reference evidence="16" key="2">
    <citation type="submission" date="2025-08" db="UniProtKB">
        <authorList>
            <consortium name="Ensembl"/>
        </authorList>
    </citation>
    <scope>IDENTIFICATION</scope>
    <source>
        <strain evidence="16">broiler</strain>
    </source>
</reference>
<evidence type="ECO:0000256" key="5">
    <source>
        <dbReference type="ARBA" id="ARBA00022771"/>
    </source>
</evidence>
<organism evidence="16 17">
    <name type="scientific">Gallus gallus</name>
    <name type="common">Chicken</name>
    <dbReference type="NCBI Taxonomy" id="9031"/>
    <lineage>
        <taxon>Eukaryota</taxon>
        <taxon>Metazoa</taxon>
        <taxon>Chordata</taxon>
        <taxon>Craniata</taxon>
        <taxon>Vertebrata</taxon>
        <taxon>Euteleostomi</taxon>
        <taxon>Archelosauria</taxon>
        <taxon>Archosauria</taxon>
        <taxon>Dinosauria</taxon>
        <taxon>Saurischia</taxon>
        <taxon>Theropoda</taxon>
        <taxon>Coelurosauria</taxon>
        <taxon>Aves</taxon>
        <taxon>Neognathae</taxon>
        <taxon>Galloanserae</taxon>
        <taxon>Galliformes</taxon>
        <taxon>Phasianidae</taxon>
        <taxon>Phasianinae</taxon>
        <taxon>Gallus</taxon>
    </lineage>
</organism>
<protein>
    <recommendedName>
        <fullName evidence="11">Box C/D snoRNA protein 1</fullName>
    </recommendedName>
    <alternativeName>
        <fullName evidence="12">Zinc finger HIT domain-containing protein 6</fullName>
    </alternativeName>
</protein>
<evidence type="ECO:0000256" key="1">
    <source>
        <dbReference type="ARBA" id="ARBA00022499"/>
    </source>
</evidence>
<keyword evidence="5 13" id="KW-0863">Zinc-finger</keyword>
<dbReference type="PROSITE" id="PS51083">
    <property type="entry name" value="ZF_HIT"/>
    <property type="match status" value="1"/>
</dbReference>
<evidence type="ECO:0000256" key="6">
    <source>
        <dbReference type="ARBA" id="ARBA00022833"/>
    </source>
</evidence>
<evidence type="ECO:0000256" key="9">
    <source>
        <dbReference type="ARBA" id="ARBA00049654"/>
    </source>
</evidence>
<dbReference type="SUPFAM" id="SSF144232">
    <property type="entry name" value="HIT/MYND zinc finger-like"/>
    <property type="match status" value="1"/>
</dbReference>
<dbReference type="Ensembl" id="ENSGALT00010056592.1">
    <property type="protein sequence ID" value="ENSGALP00010034334.1"/>
    <property type="gene ID" value="ENSGALG00010023210.1"/>
</dbReference>
<reference evidence="16" key="1">
    <citation type="submission" date="2020-11" db="EMBL/GenBank/DDBJ databases">
        <title>Gallus gallus (Chicken) genome, bGalGal1, GRCg7b, maternal haplotype autosomes + Z &amp; W.</title>
        <authorList>
            <person name="Warren W."/>
            <person name="Formenti G."/>
            <person name="Fedrigo O."/>
            <person name="Haase B."/>
            <person name="Mountcastle J."/>
            <person name="Balacco J."/>
            <person name="Tracey A."/>
            <person name="Schneider V."/>
            <person name="Okimoto R."/>
            <person name="Cheng H."/>
            <person name="Hawken R."/>
            <person name="Howe K."/>
            <person name="Jarvis E.D."/>
        </authorList>
    </citation>
    <scope>NUCLEOTIDE SEQUENCE [LARGE SCALE GENOMIC DNA]</scope>
    <source>
        <strain evidence="16">Broiler</strain>
    </source>
</reference>
<evidence type="ECO:0000256" key="2">
    <source>
        <dbReference type="ARBA" id="ARBA00022517"/>
    </source>
</evidence>
<dbReference type="GO" id="GO:0048254">
    <property type="term" value="P:snoRNA localization"/>
    <property type="evidence" value="ECO:0007669"/>
    <property type="project" value="Ensembl"/>
</dbReference>
<keyword evidence="3" id="KW-0597">Phosphoprotein</keyword>
<keyword evidence="4" id="KW-0479">Metal-binding</keyword>
<keyword evidence="2" id="KW-0690">Ribosome biogenesis</keyword>
<comment type="function">
    <text evidence="8">Required for box C/D snoRNAs accumulation involved in snoRNA processing, snoRNA transport to the nucleolus and ribosome biogenesis.</text>
</comment>
<dbReference type="GO" id="GO:0042802">
    <property type="term" value="F:identical protein binding"/>
    <property type="evidence" value="ECO:0007669"/>
    <property type="project" value="Ensembl"/>
</dbReference>
<dbReference type="GO" id="GO:0008270">
    <property type="term" value="F:zinc ion binding"/>
    <property type="evidence" value="ECO:0007669"/>
    <property type="project" value="UniProtKB-UniRule"/>
</dbReference>
<evidence type="ECO:0000256" key="4">
    <source>
        <dbReference type="ARBA" id="ARBA00022723"/>
    </source>
</evidence>
<reference evidence="16" key="3">
    <citation type="submission" date="2025-09" db="UniProtKB">
        <authorList>
            <consortium name="Ensembl"/>
        </authorList>
    </citation>
    <scope>IDENTIFICATION</scope>
    <source>
        <strain evidence="16">broiler</strain>
    </source>
</reference>
<comment type="subunit">
    <text evidence="10">Interacts with FBL, SNU13, NOP58, NUFIP1, RUVBL1, RUVBL2 and TAF9. Interacts (via HIT-type zinc finger) with the RUVBL1/RUVBL2 complex in the presence of ADP.</text>
</comment>
<evidence type="ECO:0000256" key="12">
    <source>
        <dbReference type="ARBA" id="ARBA00077531"/>
    </source>
</evidence>
<dbReference type="PANTHER" id="PTHR13483:SF3">
    <property type="entry name" value="BOX C_D SNORNA PROTEIN 1"/>
    <property type="match status" value="1"/>
</dbReference>
<keyword evidence="17" id="KW-1185">Reference proteome</keyword>
<evidence type="ECO:0000256" key="7">
    <source>
        <dbReference type="ARBA" id="ARBA00022843"/>
    </source>
</evidence>
<feature type="compositionally biased region" description="Gly residues" evidence="14">
    <location>
        <begin position="129"/>
        <end position="140"/>
    </location>
</feature>
<dbReference type="OrthoDB" id="272357at2759"/>
<evidence type="ECO:0000256" key="10">
    <source>
        <dbReference type="ARBA" id="ARBA00061949"/>
    </source>
</evidence>
<evidence type="ECO:0000256" key="14">
    <source>
        <dbReference type="SAM" id="MobiDB-lite"/>
    </source>
</evidence>
<name>A0A8V0ZS18_CHICK</name>
<dbReference type="PANTHER" id="PTHR13483">
    <property type="entry name" value="BOX C_D SNORNA PROTEIN 1-RELATED"/>
    <property type="match status" value="1"/>
</dbReference>